<sequence>MNLPVLLIALGALFLVGLAADAIGHRTKLPRVTVLLACGIAVGGAGLDLIPAELQALYDVLSVVALTMVAFILGSSLTGQVLVRHGRAILSVSVLIVLVTMGLVAAGLWLLGVPAPVALVLGAIATATDPAATQDAIRQSGQRGPFVDLIKGIVAIDDAWGLIAFSLAVVFALGLNGAADWHLLADAGWEIGGAVLIGAVIGLPAAFLTGRLQKGEPLLTEALGLVFLTAGLSIWAEVSFLLAGMTVGAVIANTAPHHERAFHEIEHIQWPFMILFFLLAGASLDLTLLGQLGMIGGAYIALRIGARLARRGPGRRTAGASALLRPRAPAAGRSGRGHGADRGARISRLGGPDPGPHHRNDGRVRTDRPGHHPLGHPQGAEHPSALILRASAPFFLLEISGG</sequence>
<dbReference type="Pfam" id="PF00999">
    <property type="entry name" value="Na_H_Exchanger"/>
    <property type="match status" value="1"/>
</dbReference>
<dbReference type="AlphaFoldDB" id="A0A1M7BDK1"/>
<feature type="domain" description="Cation/H+ exchanger transmembrane" evidence="7">
    <location>
        <begin position="14"/>
        <end position="293"/>
    </location>
</feature>
<feature type="transmembrane region" description="Helical" evidence="6">
    <location>
        <begin position="89"/>
        <end position="111"/>
    </location>
</feature>
<evidence type="ECO:0000256" key="2">
    <source>
        <dbReference type="ARBA" id="ARBA00022692"/>
    </source>
</evidence>
<keyword evidence="3 6" id="KW-1133">Transmembrane helix</keyword>
<keyword evidence="9" id="KW-1185">Reference proteome</keyword>
<dbReference type="GO" id="GO:0016020">
    <property type="term" value="C:membrane"/>
    <property type="evidence" value="ECO:0007669"/>
    <property type="project" value="UniProtKB-SubCell"/>
</dbReference>
<feature type="transmembrane region" description="Helical" evidence="6">
    <location>
        <begin position="29"/>
        <end position="50"/>
    </location>
</feature>
<feature type="compositionally biased region" description="Low complexity" evidence="5">
    <location>
        <begin position="317"/>
        <end position="333"/>
    </location>
</feature>
<dbReference type="EMBL" id="FRBR01000003">
    <property type="protein sequence ID" value="SHL53090.1"/>
    <property type="molecule type" value="Genomic_DNA"/>
</dbReference>
<feature type="compositionally biased region" description="Basic and acidic residues" evidence="5">
    <location>
        <begin position="355"/>
        <end position="370"/>
    </location>
</feature>
<evidence type="ECO:0000313" key="8">
    <source>
        <dbReference type="EMBL" id="SHL53090.1"/>
    </source>
</evidence>
<evidence type="ECO:0000259" key="7">
    <source>
        <dbReference type="Pfam" id="PF00999"/>
    </source>
</evidence>
<dbReference type="InterPro" id="IPR038770">
    <property type="entry name" value="Na+/solute_symporter_sf"/>
</dbReference>
<evidence type="ECO:0000256" key="1">
    <source>
        <dbReference type="ARBA" id="ARBA00004141"/>
    </source>
</evidence>
<gene>
    <name evidence="8" type="ORF">SAMN05444398_103189</name>
</gene>
<dbReference type="RefSeq" id="WP_229709511.1">
    <property type="nucleotide sequence ID" value="NZ_BMLR01000003.1"/>
</dbReference>
<dbReference type="PANTHER" id="PTHR43021">
    <property type="entry name" value="NA(+)/H(+) ANTIPORTER-RELATED"/>
    <property type="match status" value="1"/>
</dbReference>
<protein>
    <submittedName>
        <fullName evidence="8">Transporter, CPA2 family</fullName>
    </submittedName>
</protein>
<feature type="region of interest" description="Disordered" evidence="5">
    <location>
        <begin position="317"/>
        <end position="382"/>
    </location>
</feature>
<dbReference type="STRING" id="337701.SAMN05444398_103189"/>
<dbReference type="InterPro" id="IPR006153">
    <property type="entry name" value="Cation/H_exchanger_TM"/>
</dbReference>
<evidence type="ECO:0000256" key="5">
    <source>
        <dbReference type="SAM" id="MobiDB-lite"/>
    </source>
</evidence>
<dbReference type="GO" id="GO:0015297">
    <property type="term" value="F:antiporter activity"/>
    <property type="evidence" value="ECO:0007669"/>
    <property type="project" value="InterPro"/>
</dbReference>
<feature type="transmembrane region" description="Helical" evidence="6">
    <location>
        <begin position="57"/>
        <end position="77"/>
    </location>
</feature>
<accession>A0A1M7BDK1</accession>
<evidence type="ECO:0000256" key="3">
    <source>
        <dbReference type="ARBA" id="ARBA00022989"/>
    </source>
</evidence>
<feature type="transmembrane region" description="Helical" evidence="6">
    <location>
        <begin position="191"/>
        <end position="210"/>
    </location>
</feature>
<dbReference type="GO" id="GO:1902600">
    <property type="term" value="P:proton transmembrane transport"/>
    <property type="evidence" value="ECO:0007669"/>
    <property type="project" value="InterPro"/>
</dbReference>
<feature type="transmembrane region" description="Helical" evidence="6">
    <location>
        <begin position="222"/>
        <end position="252"/>
    </location>
</feature>
<proteinExistence type="predicted"/>
<feature type="transmembrane region" description="Helical" evidence="6">
    <location>
        <begin position="272"/>
        <end position="302"/>
    </location>
</feature>
<name>A0A1M7BDK1_9RHOB</name>
<dbReference type="Proteomes" id="UP000183974">
    <property type="component" value="Unassembled WGS sequence"/>
</dbReference>
<dbReference type="PANTHER" id="PTHR43021:SF2">
    <property type="entry name" value="CATION_H+ EXCHANGER DOMAIN-CONTAINING PROTEIN"/>
    <property type="match status" value="1"/>
</dbReference>
<evidence type="ECO:0000313" key="9">
    <source>
        <dbReference type="Proteomes" id="UP000183974"/>
    </source>
</evidence>
<evidence type="ECO:0000256" key="6">
    <source>
        <dbReference type="SAM" id="Phobius"/>
    </source>
</evidence>
<reference evidence="8 9" key="1">
    <citation type="submission" date="2016-11" db="EMBL/GenBank/DDBJ databases">
        <authorList>
            <person name="Jaros S."/>
            <person name="Januszkiewicz K."/>
            <person name="Wedrychowicz H."/>
        </authorList>
    </citation>
    <scope>NUCLEOTIDE SEQUENCE [LARGE SCALE GENOMIC DNA]</scope>
    <source>
        <strain evidence="8 9">DSM 29589</strain>
    </source>
</reference>
<organism evidence="8 9">
    <name type="scientific">Roseovarius pacificus</name>
    <dbReference type="NCBI Taxonomy" id="337701"/>
    <lineage>
        <taxon>Bacteria</taxon>
        <taxon>Pseudomonadati</taxon>
        <taxon>Pseudomonadota</taxon>
        <taxon>Alphaproteobacteria</taxon>
        <taxon>Rhodobacterales</taxon>
        <taxon>Roseobacteraceae</taxon>
        <taxon>Roseovarius</taxon>
    </lineage>
</organism>
<comment type="subcellular location">
    <subcellularLocation>
        <location evidence="1">Membrane</location>
        <topology evidence="1">Multi-pass membrane protein</topology>
    </subcellularLocation>
</comment>
<evidence type="ECO:0000256" key="4">
    <source>
        <dbReference type="ARBA" id="ARBA00023136"/>
    </source>
</evidence>
<keyword evidence="4 6" id="KW-0472">Membrane</keyword>
<dbReference type="Gene3D" id="1.20.1530.20">
    <property type="match status" value="1"/>
</dbReference>
<keyword evidence="2 6" id="KW-0812">Transmembrane</keyword>
<feature type="transmembrane region" description="Helical" evidence="6">
    <location>
        <begin position="159"/>
        <end position="179"/>
    </location>
</feature>